<dbReference type="PROSITE" id="PS01108">
    <property type="entry name" value="RIBOSOMAL_L24"/>
    <property type="match status" value="1"/>
</dbReference>
<dbReference type="InterPro" id="IPR008991">
    <property type="entry name" value="Translation_prot_SH3-like_sf"/>
</dbReference>
<dbReference type="InterPro" id="IPR014722">
    <property type="entry name" value="Rib_uL2_dom2"/>
</dbReference>
<comment type="function">
    <text evidence="5">One of two assembly initiator proteins, it binds directly to the 5'-end of the 23S rRNA, where it nucleates assembly of the 50S subunit.</text>
</comment>
<evidence type="ECO:0000256" key="1">
    <source>
        <dbReference type="ARBA" id="ARBA00010618"/>
    </source>
</evidence>
<dbReference type="SUPFAM" id="SSF50104">
    <property type="entry name" value="Translation proteins SH3-like domain"/>
    <property type="match status" value="1"/>
</dbReference>
<dbReference type="InterPro" id="IPR057264">
    <property type="entry name" value="Ribosomal_uL24_C"/>
</dbReference>
<comment type="function">
    <text evidence="5">One of the proteins that surrounds the polypeptide exit tunnel on the outside of the subunit.</text>
</comment>
<evidence type="ECO:0000256" key="3">
    <source>
        <dbReference type="ARBA" id="ARBA00023274"/>
    </source>
</evidence>
<dbReference type="GO" id="GO:0003735">
    <property type="term" value="F:structural constituent of ribosome"/>
    <property type="evidence" value="ECO:0007669"/>
    <property type="project" value="InterPro"/>
</dbReference>
<evidence type="ECO:0000313" key="8">
    <source>
        <dbReference type="EMBL" id="GGR04321.1"/>
    </source>
</evidence>
<evidence type="ECO:0000256" key="6">
    <source>
        <dbReference type="RuleBase" id="RU003477"/>
    </source>
</evidence>
<dbReference type="InterPro" id="IPR041988">
    <property type="entry name" value="Ribosomal_uL24_KOW"/>
</dbReference>
<dbReference type="SMART" id="SM00739">
    <property type="entry name" value="KOW"/>
    <property type="match status" value="1"/>
</dbReference>
<comment type="caution">
    <text evidence="8">The sequence shown here is derived from an EMBL/GenBank/DDBJ whole genome shotgun (WGS) entry which is preliminary data.</text>
</comment>
<reference evidence="8" key="2">
    <citation type="submission" date="2020-09" db="EMBL/GenBank/DDBJ databases">
        <authorList>
            <person name="Sun Q."/>
            <person name="Ohkuma M."/>
        </authorList>
    </citation>
    <scope>NUCLEOTIDE SEQUENCE</scope>
    <source>
        <strain evidence="8">JCM 31311</strain>
    </source>
</reference>
<dbReference type="InterPro" id="IPR005824">
    <property type="entry name" value="KOW"/>
</dbReference>
<keyword evidence="9" id="KW-1185">Reference proteome</keyword>
<dbReference type="NCBIfam" id="TIGR01079">
    <property type="entry name" value="rplX_bact"/>
    <property type="match status" value="1"/>
</dbReference>
<dbReference type="CDD" id="cd06089">
    <property type="entry name" value="KOW_RPL26"/>
    <property type="match status" value="1"/>
</dbReference>
<gene>
    <name evidence="5 8" type="primary">rplX</name>
    <name evidence="8" type="ORF">GCM10008957_16450</name>
</gene>
<comment type="subunit">
    <text evidence="5">Part of the 50S ribosomal subunit.</text>
</comment>
<keyword evidence="3 5" id="KW-0687">Ribonucleoprotein</keyword>
<dbReference type="GO" id="GO:1990904">
    <property type="term" value="C:ribonucleoprotein complex"/>
    <property type="evidence" value="ECO:0007669"/>
    <property type="project" value="UniProtKB-KW"/>
</dbReference>
<protein>
    <recommendedName>
        <fullName evidence="4 5">Large ribosomal subunit protein uL24</fullName>
    </recommendedName>
</protein>
<accession>A0A918C303</accession>
<dbReference type="InterPro" id="IPR005825">
    <property type="entry name" value="Ribosomal_uL24_CS"/>
</dbReference>
<organism evidence="8 9">
    <name type="scientific">Deinococcus ruber</name>
    <dbReference type="NCBI Taxonomy" id="1848197"/>
    <lineage>
        <taxon>Bacteria</taxon>
        <taxon>Thermotogati</taxon>
        <taxon>Deinococcota</taxon>
        <taxon>Deinococci</taxon>
        <taxon>Deinococcales</taxon>
        <taxon>Deinococcaceae</taxon>
        <taxon>Deinococcus</taxon>
    </lineage>
</organism>
<dbReference type="Proteomes" id="UP000603865">
    <property type="component" value="Unassembled WGS sequence"/>
</dbReference>
<evidence type="ECO:0000256" key="2">
    <source>
        <dbReference type="ARBA" id="ARBA00022980"/>
    </source>
</evidence>
<dbReference type="Pfam" id="PF17136">
    <property type="entry name" value="ribosomal_L24"/>
    <property type="match status" value="1"/>
</dbReference>
<feature type="domain" description="KOW" evidence="7">
    <location>
        <begin position="20"/>
        <end position="47"/>
    </location>
</feature>
<dbReference type="InterPro" id="IPR003256">
    <property type="entry name" value="Ribosomal_uL24"/>
</dbReference>
<comment type="similarity">
    <text evidence="1 5 6">Belongs to the universal ribosomal protein uL24 family.</text>
</comment>
<dbReference type="Pfam" id="PF00467">
    <property type="entry name" value="KOW"/>
    <property type="match status" value="1"/>
</dbReference>
<dbReference type="HAMAP" id="MF_01326_B">
    <property type="entry name" value="Ribosomal_uL24_B"/>
    <property type="match status" value="1"/>
</dbReference>
<evidence type="ECO:0000256" key="4">
    <source>
        <dbReference type="ARBA" id="ARBA00035206"/>
    </source>
</evidence>
<evidence type="ECO:0000313" key="9">
    <source>
        <dbReference type="Proteomes" id="UP000603865"/>
    </source>
</evidence>
<dbReference type="EMBL" id="BMQL01000007">
    <property type="protein sequence ID" value="GGR04321.1"/>
    <property type="molecule type" value="Genomic_DNA"/>
</dbReference>
<sequence length="120" mass="12551">MATGKMKAPSAGSYHNNKLHVKKGDNVIVISGKHKGATGTVLLALPADQKVVVEGVNIVKKHVKPSASNTTGGIEERPAALHASKVQLLDPETGKATRIRKDIVDGKKVRVGVSSGKVID</sequence>
<evidence type="ECO:0000256" key="5">
    <source>
        <dbReference type="HAMAP-Rule" id="MF_01326"/>
    </source>
</evidence>
<name>A0A918C303_9DEIO</name>
<dbReference type="GO" id="GO:0006412">
    <property type="term" value="P:translation"/>
    <property type="evidence" value="ECO:0007669"/>
    <property type="project" value="UniProtKB-UniRule"/>
</dbReference>
<evidence type="ECO:0000259" key="7">
    <source>
        <dbReference type="SMART" id="SM00739"/>
    </source>
</evidence>
<dbReference type="PANTHER" id="PTHR12903">
    <property type="entry name" value="MITOCHONDRIAL RIBOSOMAL PROTEIN L24"/>
    <property type="match status" value="1"/>
</dbReference>
<dbReference type="Gene3D" id="2.30.30.30">
    <property type="match status" value="1"/>
</dbReference>
<proteinExistence type="inferred from homology"/>
<keyword evidence="5" id="KW-0699">rRNA-binding</keyword>
<dbReference type="GO" id="GO:0019843">
    <property type="term" value="F:rRNA binding"/>
    <property type="evidence" value="ECO:0007669"/>
    <property type="project" value="UniProtKB-UniRule"/>
</dbReference>
<dbReference type="GO" id="GO:0005840">
    <property type="term" value="C:ribosome"/>
    <property type="evidence" value="ECO:0007669"/>
    <property type="project" value="UniProtKB-KW"/>
</dbReference>
<dbReference type="AlphaFoldDB" id="A0A918C303"/>
<keyword evidence="2 5" id="KW-0689">Ribosomal protein</keyword>
<keyword evidence="5" id="KW-0694">RNA-binding</keyword>
<reference evidence="8" key="1">
    <citation type="journal article" date="2014" name="Int. J. Syst. Evol. Microbiol.">
        <title>Complete genome sequence of Corynebacterium casei LMG S-19264T (=DSM 44701T), isolated from a smear-ripened cheese.</title>
        <authorList>
            <consortium name="US DOE Joint Genome Institute (JGI-PGF)"/>
            <person name="Walter F."/>
            <person name="Albersmeier A."/>
            <person name="Kalinowski J."/>
            <person name="Ruckert C."/>
        </authorList>
    </citation>
    <scope>NUCLEOTIDE SEQUENCE</scope>
    <source>
        <strain evidence="8">JCM 31311</strain>
    </source>
</reference>